<protein>
    <submittedName>
        <fullName evidence="2">Glutamyl-tRNA(Gln) amidotransferase subunit A</fullName>
        <ecNumber evidence="2">6.3.5.7</ecNumber>
    </submittedName>
</protein>
<dbReference type="InterPro" id="IPR036928">
    <property type="entry name" value="AS_sf"/>
</dbReference>
<accession>A0A6S6Z3C1</accession>
<dbReference type="PANTHER" id="PTHR43372:SF4">
    <property type="entry name" value="FATTY-ACID AMIDE HYDROLASE 2"/>
    <property type="match status" value="1"/>
</dbReference>
<proteinExistence type="predicted"/>
<dbReference type="AlphaFoldDB" id="A0A6S6Z3C1"/>
<reference evidence="2 3" key="1">
    <citation type="submission" date="2020-04" db="EMBL/GenBank/DDBJ databases">
        <authorList>
            <person name="De Canck E."/>
        </authorList>
    </citation>
    <scope>NUCLEOTIDE SEQUENCE [LARGE SCALE GENOMIC DNA]</scope>
    <source>
        <strain evidence="2 3">LMG 26690</strain>
    </source>
</reference>
<dbReference type="GO" id="GO:0050567">
    <property type="term" value="F:glutaminyl-tRNA synthase (glutamine-hydrolyzing) activity"/>
    <property type="evidence" value="ECO:0007669"/>
    <property type="project" value="UniProtKB-EC"/>
</dbReference>
<dbReference type="Gene3D" id="3.90.1300.10">
    <property type="entry name" value="Amidase signature (AS) domain"/>
    <property type="match status" value="1"/>
</dbReference>
<dbReference type="NCBIfam" id="NF004816">
    <property type="entry name" value="PRK06170.1"/>
    <property type="match status" value="1"/>
</dbReference>
<feature type="domain" description="Amidase" evidence="1">
    <location>
        <begin position="36"/>
        <end position="471"/>
    </location>
</feature>
<evidence type="ECO:0000259" key="1">
    <source>
        <dbReference type="Pfam" id="PF01425"/>
    </source>
</evidence>
<gene>
    <name evidence="2" type="primary">gatA_1</name>
    <name evidence="2" type="ORF">LMG26690_00284</name>
</gene>
<evidence type="ECO:0000313" key="2">
    <source>
        <dbReference type="EMBL" id="CAB3655573.1"/>
    </source>
</evidence>
<dbReference type="GO" id="GO:0016740">
    <property type="term" value="F:transferase activity"/>
    <property type="evidence" value="ECO:0007669"/>
    <property type="project" value="UniProtKB-KW"/>
</dbReference>
<sequence>MSQQQRPSFAYLEALAFAPAHAQARALATGEVTAIELLDHVLARIDRYNPQLNAVIARDDEGARQAARAADAALARGERKPLLGVPITVKENFHVAGLATCVGNPDYAHNVDAVDAPAVIALREAGAVLIGKTNVPLSLADLQTYNAVYGVTRNPWNLHRSPGGSSGGSAAAIAAGFGALELGTDIGGSIRVPAHFTGVFGHKPTFGLVYNGGTGAPSGKQTLRDLTVAGPLARSAEDLELALQLLLNRDPLASKAWRATLPAARHDDLRKFRVLLLTAWPGQPQSRSERLVETRLRQGLEAAGVTVTLPEEAAGLLPDLNAAHVVYRSLLGASLPRPTGAAAQPADPESEETAETAWKRGPYLSHAEWLHKHEQRLRLRQQWEAFFEHFDVVLSPVLPATAFAHDHSEPKDARRFPVAFDEGVTQLRFADLFNWAGLPVLPGLPATSFPLGLHDDNLPIGAQAVGPYLEDLTPIRFAALFTAQQGGFQAPPGFADDAQPERTGA</sequence>
<dbReference type="Proteomes" id="UP000494214">
    <property type="component" value="Unassembled WGS sequence"/>
</dbReference>
<dbReference type="EMBL" id="CADIJM010000001">
    <property type="protein sequence ID" value="CAB3655573.1"/>
    <property type="molecule type" value="Genomic_DNA"/>
</dbReference>
<dbReference type="Pfam" id="PF01425">
    <property type="entry name" value="Amidase"/>
    <property type="match status" value="1"/>
</dbReference>
<dbReference type="InterPro" id="IPR023631">
    <property type="entry name" value="Amidase_dom"/>
</dbReference>
<keyword evidence="2" id="KW-0436">Ligase</keyword>
<dbReference type="EC" id="6.3.5.7" evidence="2"/>
<dbReference type="InterPro" id="IPR052739">
    <property type="entry name" value="FAAH2"/>
</dbReference>
<name>A0A6S6Z3C1_9BURK</name>
<evidence type="ECO:0000313" key="3">
    <source>
        <dbReference type="Proteomes" id="UP000494214"/>
    </source>
</evidence>
<dbReference type="RefSeq" id="WP_175121365.1">
    <property type="nucleotide sequence ID" value="NZ_CADIJM010000001.1"/>
</dbReference>
<organism evidence="2 3">
    <name type="scientific">Achromobacter animicus</name>
    <dbReference type="NCBI Taxonomy" id="1389935"/>
    <lineage>
        <taxon>Bacteria</taxon>
        <taxon>Pseudomonadati</taxon>
        <taxon>Pseudomonadota</taxon>
        <taxon>Betaproteobacteria</taxon>
        <taxon>Burkholderiales</taxon>
        <taxon>Alcaligenaceae</taxon>
        <taxon>Achromobacter</taxon>
    </lineage>
</organism>
<dbReference type="PANTHER" id="PTHR43372">
    <property type="entry name" value="FATTY-ACID AMIDE HYDROLASE"/>
    <property type="match status" value="1"/>
</dbReference>
<keyword evidence="3" id="KW-1185">Reference proteome</keyword>
<keyword evidence="2" id="KW-0808">Transferase</keyword>
<dbReference type="GO" id="GO:0012505">
    <property type="term" value="C:endomembrane system"/>
    <property type="evidence" value="ECO:0007669"/>
    <property type="project" value="TreeGrafter"/>
</dbReference>
<dbReference type="SUPFAM" id="SSF75304">
    <property type="entry name" value="Amidase signature (AS) enzymes"/>
    <property type="match status" value="1"/>
</dbReference>